<reference evidence="1" key="1">
    <citation type="submission" date="2021-02" db="EMBL/GenBank/DDBJ databases">
        <authorList>
            <person name="Nowell W R."/>
        </authorList>
    </citation>
    <scope>NUCLEOTIDE SEQUENCE</scope>
</reference>
<comment type="caution">
    <text evidence="1">The sequence shown here is derived from an EMBL/GenBank/DDBJ whole genome shotgun (WGS) entry which is preliminary data.</text>
</comment>
<sequence>MIHHLSVKIKFNCFCYFFFLVDIDHIDLNDDSLPSIDFQPEIIANNDGSVNKLKCELYSGNICRSIIGSQYISSSNSNQKNLEQNLIENLQILTNNQFLSNECR</sequence>
<dbReference type="AlphaFoldDB" id="A0A820S5L8"/>
<protein>
    <submittedName>
        <fullName evidence="1">Uncharacterized protein</fullName>
    </submittedName>
</protein>
<feature type="non-terminal residue" evidence="1">
    <location>
        <position position="1"/>
    </location>
</feature>
<evidence type="ECO:0000313" key="1">
    <source>
        <dbReference type="EMBL" id="CAF4447699.1"/>
    </source>
</evidence>
<evidence type="ECO:0000313" key="2">
    <source>
        <dbReference type="Proteomes" id="UP000663868"/>
    </source>
</evidence>
<gene>
    <name evidence="1" type="ORF">KXQ929_LOCUS53763</name>
</gene>
<name>A0A820S5L8_9BILA</name>
<accession>A0A820S5L8</accession>
<organism evidence="1 2">
    <name type="scientific">Adineta steineri</name>
    <dbReference type="NCBI Taxonomy" id="433720"/>
    <lineage>
        <taxon>Eukaryota</taxon>
        <taxon>Metazoa</taxon>
        <taxon>Spiralia</taxon>
        <taxon>Gnathifera</taxon>
        <taxon>Rotifera</taxon>
        <taxon>Eurotatoria</taxon>
        <taxon>Bdelloidea</taxon>
        <taxon>Adinetida</taxon>
        <taxon>Adinetidae</taxon>
        <taxon>Adineta</taxon>
    </lineage>
</organism>
<dbReference type="Proteomes" id="UP000663868">
    <property type="component" value="Unassembled WGS sequence"/>
</dbReference>
<dbReference type="EMBL" id="CAJOBB010031016">
    <property type="protein sequence ID" value="CAF4447699.1"/>
    <property type="molecule type" value="Genomic_DNA"/>
</dbReference>
<proteinExistence type="predicted"/>